<keyword evidence="5" id="KW-0653">Protein transport</keyword>
<dbReference type="Proteomes" id="UP000033111">
    <property type="component" value="Chromosome"/>
</dbReference>
<dbReference type="Gene3D" id="1.20.5.3310">
    <property type="match status" value="1"/>
</dbReference>
<evidence type="ECO:0000256" key="6">
    <source>
        <dbReference type="ARBA" id="ARBA00022989"/>
    </source>
</evidence>
<dbReference type="GO" id="GO:0005886">
    <property type="term" value="C:plasma membrane"/>
    <property type="evidence" value="ECO:0007669"/>
    <property type="project" value="UniProtKB-SubCell"/>
</dbReference>
<proteinExistence type="predicted"/>
<dbReference type="PATRIC" id="fig|1434120.4.peg.3593"/>
<dbReference type="PANTHER" id="PTHR42982">
    <property type="entry name" value="SEC-INDEPENDENT PROTEIN TRANSLOCASE PROTEIN TATA"/>
    <property type="match status" value="1"/>
</dbReference>
<comment type="subcellular location">
    <subcellularLocation>
        <location evidence="1">Cell membrane</location>
        <topology evidence="1">Single-pass membrane protein</topology>
    </subcellularLocation>
</comment>
<dbReference type="InterPro" id="IPR006312">
    <property type="entry name" value="TatA/E"/>
</dbReference>
<dbReference type="EMBL" id="CP009506">
    <property type="protein sequence ID" value="AKB29465.1"/>
    <property type="molecule type" value="Genomic_DNA"/>
</dbReference>
<keyword evidence="8" id="KW-0472">Membrane</keyword>
<organism evidence="10 11">
    <name type="scientific">Methanosarcina siciliae T4/M</name>
    <dbReference type="NCBI Taxonomy" id="1434120"/>
    <lineage>
        <taxon>Archaea</taxon>
        <taxon>Methanobacteriati</taxon>
        <taxon>Methanobacteriota</taxon>
        <taxon>Stenosarchaea group</taxon>
        <taxon>Methanomicrobia</taxon>
        <taxon>Methanosarcinales</taxon>
        <taxon>Methanosarcinaceae</taxon>
        <taxon>Methanosarcina</taxon>
    </lineage>
</organism>
<keyword evidence="4" id="KW-0812">Transmembrane</keyword>
<evidence type="ECO:0000256" key="9">
    <source>
        <dbReference type="SAM" id="MobiDB-lite"/>
    </source>
</evidence>
<dbReference type="NCBIfam" id="TIGR01411">
    <property type="entry name" value="tatAE"/>
    <property type="match status" value="1"/>
</dbReference>
<protein>
    <submittedName>
        <fullName evidence="10">Twin-arginine translocation protein TatA</fullName>
    </submittedName>
</protein>
<feature type="compositionally biased region" description="Basic and acidic residues" evidence="9">
    <location>
        <begin position="69"/>
        <end position="88"/>
    </location>
</feature>
<evidence type="ECO:0000256" key="8">
    <source>
        <dbReference type="ARBA" id="ARBA00023136"/>
    </source>
</evidence>
<dbReference type="GeneID" id="24861640"/>
<evidence type="ECO:0000256" key="1">
    <source>
        <dbReference type="ARBA" id="ARBA00004162"/>
    </source>
</evidence>
<evidence type="ECO:0000313" key="10">
    <source>
        <dbReference type="EMBL" id="AKB29465.1"/>
    </source>
</evidence>
<keyword evidence="7" id="KW-0811">Translocation</keyword>
<gene>
    <name evidence="10" type="ORF">MSSIT_2746</name>
</gene>
<feature type="region of interest" description="Disordered" evidence="9">
    <location>
        <begin position="63"/>
        <end position="110"/>
    </location>
</feature>
<evidence type="ECO:0000313" key="11">
    <source>
        <dbReference type="Proteomes" id="UP000033111"/>
    </source>
</evidence>
<dbReference type="Pfam" id="PF02416">
    <property type="entry name" value="TatA_B_E"/>
    <property type="match status" value="1"/>
</dbReference>
<dbReference type="GO" id="GO:0043953">
    <property type="term" value="P:protein transport by the Tat complex"/>
    <property type="evidence" value="ECO:0007669"/>
    <property type="project" value="InterPro"/>
</dbReference>
<dbReference type="HOGENOM" id="CLU_086034_3_0_2"/>
<evidence type="ECO:0000256" key="5">
    <source>
        <dbReference type="ARBA" id="ARBA00022927"/>
    </source>
</evidence>
<accession>A0A0E3P8W3</accession>
<dbReference type="OrthoDB" id="27754at2157"/>
<evidence type="ECO:0000256" key="2">
    <source>
        <dbReference type="ARBA" id="ARBA00022448"/>
    </source>
</evidence>
<dbReference type="AlphaFoldDB" id="A0A0E3P8W3"/>
<keyword evidence="2" id="KW-0813">Transport</keyword>
<name>A0A0E3P8W3_9EURY</name>
<dbReference type="RefSeq" id="WP_048173290.1">
    <property type="nucleotide sequence ID" value="NZ_CP009506.1"/>
</dbReference>
<dbReference type="InterPro" id="IPR003369">
    <property type="entry name" value="TatA/B/E"/>
</dbReference>
<evidence type="ECO:0000256" key="7">
    <source>
        <dbReference type="ARBA" id="ARBA00023010"/>
    </source>
</evidence>
<dbReference type="PANTHER" id="PTHR42982:SF1">
    <property type="entry name" value="SEC-INDEPENDENT PROTEIN TRANSLOCASE PROTEIN TATA"/>
    <property type="match status" value="1"/>
</dbReference>
<keyword evidence="3" id="KW-1003">Cell membrane</keyword>
<reference evidence="10 11" key="1">
    <citation type="submission" date="2014-07" db="EMBL/GenBank/DDBJ databases">
        <title>Methanogenic archaea and the global carbon cycle.</title>
        <authorList>
            <person name="Henriksen J.R."/>
            <person name="Luke J."/>
            <person name="Reinhart S."/>
            <person name="Benedict M.N."/>
            <person name="Youngblut N.D."/>
            <person name="Metcalf M.E."/>
            <person name="Whitaker R.J."/>
            <person name="Metcalf W.W."/>
        </authorList>
    </citation>
    <scope>NUCLEOTIDE SEQUENCE [LARGE SCALE GENOMIC DNA]</scope>
    <source>
        <strain evidence="10 11">T4/M</strain>
    </source>
</reference>
<keyword evidence="6" id="KW-1133">Transmembrane helix</keyword>
<evidence type="ECO:0000256" key="4">
    <source>
        <dbReference type="ARBA" id="ARBA00022692"/>
    </source>
</evidence>
<keyword evidence="11" id="KW-1185">Reference proteome</keyword>
<dbReference type="KEGG" id="msw:MSSIT_2746"/>
<sequence>MIGPTELLAILLAALFLFGPAKLPELARSLGGAVGEFKKAQRAAELELTTFDPYTRKNVYGATAGAKEGATERETEDLNTKTGADRSLKNSLEARSSIPEKENSKTSGAN</sequence>
<evidence type="ECO:0000256" key="3">
    <source>
        <dbReference type="ARBA" id="ARBA00022475"/>
    </source>
</evidence>